<dbReference type="Pfam" id="PF00196">
    <property type="entry name" value="GerE"/>
    <property type="match status" value="1"/>
</dbReference>
<dbReference type="InterPro" id="IPR000792">
    <property type="entry name" value="Tscrpt_reg_LuxR_C"/>
</dbReference>
<keyword evidence="1 3" id="KW-0597">Phosphoprotein</keyword>
<dbReference type="RefSeq" id="WP_171607410.1">
    <property type="nucleotide sequence ID" value="NZ_WHPF01000005.1"/>
</dbReference>
<gene>
    <name evidence="6" type="ORF">GD597_08460</name>
</gene>
<dbReference type="InterPro" id="IPR016032">
    <property type="entry name" value="Sig_transdc_resp-reg_C-effctor"/>
</dbReference>
<sequence length="210" mass="23627">MLNLIIYEDKDILRESLSLMLGGMEDVKVIAAFSNCNTVEQDIKSLQPQVVLMDIDMPGKNGIYGVEKIKETNPEINVIMHTVFDDDDKIFKSLEAGADGYLLKNTSPAKLYEAIKDVTLGSAPISPGVAKRVLQAFHNKPKQSFDLSQREQQILQLLVDGYTYKRISAECFIAMDTVRTHLKNIYTKLQVNTGKEAITKALKYRIVKEN</sequence>
<dbReference type="CDD" id="cd17535">
    <property type="entry name" value="REC_NarL-like"/>
    <property type="match status" value="1"/>
</dbReference>
<keyword evidence="2" id="KW-0238">DNA-binding</keyword>
<dbReference type="InterPro" id="IPR001789">
    <property type="entry name" value="Sig_transdc_resp-reg_receiver"/>
</dbReference>
<dbReference type="SUPFAM" id="SSF46894">
    <property type="entry name" value="C-terminal effector domain of the bipartite response regulators"/>
    <property type="match status" value="1"/>
</dbReference>
<dbReference type="GO" id="GO:0003677">
    <property type="term" value="F:DNA binding"/>
    <property type="evidence" value="ECO:0007669"/>
    <property type="project" value="UniProtKB-KW"/>
</dbReference>
<evidence type="ECO:0000313" key="6">
    <source>
        <dbReference type="EMBL" id="NNV55486.1"/>
    </source>
</evidence>
<dbReference type="PROSITE" id="PS50110">
    <property type="entry name" value="RESPONSE_REGULATORY"/>
    <property type="match status" value="1"/>
</dbReference>
<reference evidence="6" key="1">
    <citation type="submission" date="2019-10" db="EMBL/GenBank/DDBJ databases">
        <title>Draft genome sequence of Panacibacter sp. KCS-6.</title>
        <authorList>
            <person name="Yim K.J."/>
        </authorList>
    </citation>
    <scope>NUCLEOTIDE SEQUENCE</scope>
    <source>
        <strain evidence="6">KCS-6</strain>
    </source>
</reference>
<dbReference type="PANTHER" id="PTHR43214:SF43">
    <property type="entry name" value="TWO-COMPONENT RESPONSE REGULATOR"/>
    <property type="match status" value="1"/>
</dbReference>
<comment type="caution">
    <text evidence="6">The sequence shown here is derived from an EMBL/GenBank/DDBJ whole genome shotgun (WGS) entry which is preliminary data.</text>
</comment>
<dbReference type="SMART" id="SM00421">
    <property type="entry name" value="HTH_LUXR"/>
    <property type="match status" value="1"/>
</dbReference>
<evidence type="ECO:0000256" key="1">
    <source>
        <dbReference type="ARBA" id="ARBA00022553"/>
    </source>
</evidence>
<feature type="modified residue" description="4-aspartylphosphate" evidence="3">
    <location>
        <position position="54"/>
    </location>
</feature>
<proteinExistence type="predicted"/>
<dbReference type="GO" id="GO:0006355">
    <property type="term" value="P:regulation of DNA-templated transcription"/>
    <property type="evidence" value="ECO:0007669"/>
    <property type="project" value="InterPro"/>
</dbReference>
<dbReference type="Proteomes" id="UP000598971">
    <property type="component" value="Unassembled WGS sequence"/>
</dbReference>
<dbReference type="InterPro" id="IPR039420">
    <property type="entry name" value="WalR-like"/>
</dbReference>
<dbReference type="GO" id="GO:0000160">
    <property type="term" value="P:phosphorelay signal transduction system"/>
    <property type="evidence" value="ECO:0007669"/>
    <property type="project" value="InterPro"/>
</dbReference>
<evidence type="ECO:0000259" key="5">
    <source>
        <dbReference type="PROSITE" id="PS50110"/>
    </source>
</evidence>
<dbReference type="PROSITE" id="PS50043">
    <property type="entry name" value="HTH_LUXR_2"/>
    <property type="match status" value="1"/>
</dbReference>
<feature type="domain" description="Response regulatory" evidence="5">
    <location>
        <begin position="3"/>
        <end position="119"/>
    </location>
</feature>
<dbReference type="Gene3D" id="3.40.50.2300">
    <property type="match status" value="1"/>
</dbReference>
<dbReference type="AlphaFoldDB" id="A0A8J8FGL6"/>
<dbReference type="InterPro" id="IPR058245">
    <property type="entry name" value="NreC/VraR/RcsB-like_REC"/>
</dbReference>
<protein>
    <submittedName>
        <fullName evidence="6">Response regulator</fullName>
    </submittedName>
</protein>
<dbReference type="InterPro" id="IPR011006">
    <property type="entry name" value="CheY-like_superfamily"/>
</dbReference>
<feature type="domain" description="HTH luxR-type" evidence="4">
    <location>
        <begin position="140"/>
        <end position="205"/>
    </location>
</feature>
<accession>A0A8J8FGL6</accession>
<name>A0A8J8FGL6_9BACT</name>
<dbReference type="PANTHER" id="PTHR43214">
    <property type="entry name" value="TWO-COMPONENT RESPONSE REGULATOR"/>
    <property type="match status" value="1"/>
</dbReference>
<dbReference type="PROSITE" id="PS00622">
    <property type="entry name" value="HTH_LUXR_1"/>
    <property type="match status" value="1"/>
</dbReference>
<dbReference type="SUPFAM" id="SSF52172">
    <property type="entry name" value="CheY-like"/>
    <property type="match status" value="1"/>
</dbReference>
<dbReference type="PRINTS" id="PR00038">
    <property type="entry name" value="HTHLUXR"/>
</dbReference>
<evidence type="ECO:0000256" key="2">
    <source>
        <dbReference type="ARBA" id="ARBA00023125"/>
    </source>
</evidence>
<evidence type="ECO:0000256" key="3">
    <source>
        <dbReference type="PROSITE-ProRule" id="PRU00169"/>
    </source>
</evidence>
<keyword evidence="7" id="KW-1185">Reference proteome</keyword>
<dbReference type="EMBL" id="WHPF01000005">
    <property type="protein sequence ID" value="NNV55486.1"/>
    <property type="molecule type" value="Genomic_DNA"/>
</dbReference>
<dbReference type="SMART" id="SM00448">
    <property type="entry name" value="REC"/>
    <property type="match status" value="1"/>
</dbReference>
<evidence type="ECO:0000313" key="7">
    <source>
        <dbReference type="Proteomes" id="UP000598971"/>
    </source>
</evidence>
<evidence type="ECO:0000259" key="4">
    <source>
        <dbReference type="PROSITE" id="PS50043"/>
    </source>
</evidence>
<dbReference type="CDD" id="cd06170">
    <property type="entry name" value="LuxR_C_like"/>
    <property type="match status" value="1"/>
</dbReference>
<organism evidence="6 7">
    <name type="scientific">Limnovirga soli</name>
    <dbReference type="NCBI Taxonomy" id="2656915"/>
    <lineage>
        <taxon>Bacteria</taxon>
        <taxon>Pseudomonadati</taxon>
        <taxon>Bacteroidota</taxon>
        <taxon>Chitinophagia</taxon>
        <taxon>Chitinophagales</taxon>
        <taxon>Chitinophagaceae</taxon>
        <taxon>Limnovirga</taxon>
    </lineage>
</organism>
<dbReference type="Pfam" id="PF00072">
    <property type="entry name" value="Response_reg"/>
    <property type="match status" value="1"/>
</dbReference>